<evidence type="ECO:0000256" key="2">
    <source>
        <dbReference type="ARBA" id="ARBA00023157"/>
    </source>
</evidence>
<feature type="compositionally biased region" description="Pro residues" evidence="4">
    <location>
        <begin position="56"/>
        <end position="70"/>
    </location>
</feature>
<sequence length="234" mass="24645">MELNKFILLLLISSPLLSFSAEAICVPRNASNPEATRPAVVLGRASSFSSAAPTQAPLPPPVPSPSPPVSREPSPSILSSPSNSYALTKICGFTDHPAECIAAISPFLTGKTDPISVLKLGMQALHQIFEEAIAVATKLNKDPSSSAVVKDSLDTCLDSFDSGMSDLEDALLAISSHDIGRLSTLLSATITYPDTCEDAFSEQPGLVSPLKEMNRKLTAMASINLAISASLHWI</sequence>
<feature type="signal peptide" evidence="5">
    <location>
        <begin position="1"/>
        <end position="23"/>
    </location>
</feature>
<reference evidence="8" key="1">
    <citation type="journal article" date="2019" name="Gigascience">
        <title>De novo genome assembly of the endangered Acer yangbiense, a plant species with extremely small populations endemic to Yunnan Province, China.</title>
        <authorList>
            <person name="Yang J."/>
            <person name="Wariss H.M."/>
            <person name="Tao L."/>
            <person name="Zhang R."/>
            <person name="Yun Q."/>
            <person name="Hollingsworth P."/>
            <person name="Dao Z."/>
            <person name="Luo G."/>
            <person name="Guo H."/>
            <person name="Ma Y."/>
            <person name="Sun W."/>
        </authorList>
    </citation>
    <scope>NUCLEOTIDE SEQUENCE [LARGE SCALE GENOMIC DNA]</scope>
    <source>
        <strain evidence="8">cv. br00</strain>
    </source>
</reference>
<evidence type="ECO:0000313" key="7">
    <source>
        <dbReference type="EMBL" id="KAB5527358.1"/>
    </source>
</evidence>
<comment type="similarity">
    <text evidence="3">Belongs to the PMEI family.</text>
</comment>
<dbReference type="SUPFAM" id="SSF101148">
    <property type="entry name" value="Plant invertase/pectin methylesterase inhibitor"/>
    <property type="match status" value="1"/>
</dbReference>
<feature type="domain" description="Pectinesterase inhibitor" evidence="6">
    <location>
        <begin position="82"/>
        <end position="227"/>
    </location>
</feature>
<comment type="caution">
    <text evidence="7">The sequence shown here is derived from an EMBL/GenBank/DDBJ whole genome shotgun (WGS) entry which is preliminary data.</text>
</comment>
<proteinExistence type="inferred from homology"/>
<evidence type="ECO:0000256" key="3">
    <source>
        <dbReference type="ARBA" id="ARBA00038471"/>
    </source>
</evidence>
<evidence type="ECO:0000256" key="5">
    <source>
        <dbReference type="SAM" id="SignalP"/>
    </source>
</evidence>
<dbReference type="NCBIfam" id="TIGR01614">
    <property type="entry name" value="PME_inhib"/>
    <property type="match status" value="1"/>
</dbReference>
<evidence type="ECO:0000313" key="8">
    <source>
        <dbReference type="Proteomes" id="UP000326939"/>
    </source>
</evidence>
<feature type="chain" id="PRO_5024397397" description="Pectinesterase inhibitor domain-containing protein" evidence="5">
    <location>
        <begin position="24"/>
        <end position="234"/>
    </location>
</feature>
<keyword evidence="8" id="KW-1185">Reference proteome</keyword>
<dbReference type="GO" id="GO:0004857">
    <property type="term" value="F:enzyme inhibitor activity"/>
    <property type="evidence" value="ECO:0007669"/>
    <property type="project" value="InterPro"/>
</dbReference>
<evidence type="ECO:0000259" key="6">
    <source>
        <dbReference type="SMART" id="SM00856"/>
    </source>
</evidence>
<name>A0A5N5K7C9_9ROSI</name>
<dbReference type="Gene3D" id="1.20.140.40">
    <property type="entry name" value="Invertase/pectin methylesterase inhibitor family protein"/>
    <property type="match status" value="1"/>
</dbReference>
<dbReference type="PANTHER" id="PTHR36710:SF21">
    <property type="entry name" value="PECTINESTERASE INHIBITOR DOMAIN-CONTAINING PROTEIN"/>
    <property type="match status" value="1"/>
</dbReference>
<dbReference type="InterPro" id="IPR035513">
    <property type="entry name" value="Invertase/methylesterase_inhib"/>
</dbReference>
<dbReference type="Proteomes" id="UP000326939">
    <property type="component" value="Chromosome 14"/>
</dbReference>
<gene>
    <name evidence="7" type="ORF">DKX38_021205</name>
</gene>
<protein>
    <recommendedName>
        <fullName evidence="6">Pectinesterase inhibitor domain-containing protein</fullName>
    </recommendedName>
</protein>
<dbReference type="Pfam" id="PF04043">
    <property type="entry name" value="PMEI"/>
    <property type="match status" value="1"/>
</dbReference>
<evidence type="ECO:0000256" key="4">
    <source>
        <dbReference type="SAM" id="MobiDB-lite"/>
    </source>
</evidence>
<keyword evidence="1 5" id="KW-0732">Signal</keyword>
<dbReference type="EMBL" id="VDCV01000014">
    <property type="protein sequence ID" value="KAB5527358.1"/>
    <property type="molecule type" value="Genomic_DNA"/>
</dbReference>
<dbReference type="CDD" id="cd15800">
    <property type="entry name" value="PMEI-like_2"/>
    <property type="match status" value="1"/>
</dbReference>
<feature type="region of interest" description="Disordered" evidence="4">
    <location>
        <begin position="51"/>
        <end position="80"/>
    </location>
</feature>
<feature type="compositionally biased region" description="Low complexity" evidence="4">
    <location>
        <begin position="71"/>
        <end position="80"/>
    </location>
</feature>
<dbReference type="InterPro" id="IPR006501">
    <property type="entry name" value="Pectinesterase_inhib_dom"/>
</dbReference>
<evidence type="ECO:0000256" key="1">
    <source>
        <dbReference type="ARBA" id="ARBA00022729"/>
    </source>
</evidence>
<dbReference type="FunFam" id="1.20.140.40:FF:000003">
    <property type="entry name" value="Invertase/pectin methylesterase inhibitor family protein"/>
    <property type="match status" value="1"/>
</dbReference>
<keyword evidence="2" id="KW-1015">Disulfide bond</keyword>
<dbReference type="AlphaFoldDB" id="A0A5N5K7C9"/>
<dbReference type="SMART" id="SM00856">
    <property type="entry name" value="PMEI"/>
    <property type="match status" value="1"/>
</dbReference>
<dbReference type="PANTHER" id="PTHR36710">
    <property type="entry name" value="PECTINESTERASE INHIBITOR-LIKE"/>
    <property type="match status" value="1"/>
</dbReference>
<organism evidence="7 8">
    <name type="scientific">Salix brachista</name>
    <dbReference type="NCBI Taxonomy" id="2182728"/>
    <lineage>
        <taxon>Eukaryota</taxon>
        <taxon>Viridiplantae</taxon>
        <taxon>Streptophyta</taxon>
        <taxon>Embryophyta</taxon>
        <taxon>Tracheophyta</taxon>
        <taxon>Spermatophyta</taxon>
        <taxon>Magnoliopsida</taxon>
        <taxon>eudicotyledons</taxon>
        <taxon>Gunneridae</taxon>
        <taxon>Pentapetalae</taxon>
        <taxon>rosids</taxon>
        <taxon>fabids</taxon>
        <taxon>Malpighiales</taxon>
        <taxon>Salicaceae</taxon>
        <taxon>Saliceae</taxon>
        <taxon>Salix</taxon>
    </lineage>
</organism>
<accession>A0A5N5K7C9</accession>
<dbReference type="InterPro" id="IPR052421">
    <property type="entry name" value="PCW_Enzyme_Inhibitor"/>
</dbReference>